<dbReference type="Proteomes" id="UP001055108">
    <property type="component" value="Unassembled WGS sequence"/>
</dbReference>
<evidence type="ECO:0000313" key="1">
    <source>
        <dbReference type="EMBL" id="GJD79880.1"/>
    </source>
</evidence>
<proteinExistence type="predicted"/>
<dbReference type="InterPro" id="IPR029063">
    <property type="entry name" value="SAM-dependent_MTases_sf"/>
</dbReference>
<dbReference type="Gene3D" id="3.40.50.150">
    <property type="entry name" value="Vaccinia Virus protein VP39"/>
    <property type="match status" value="1"/>
</dbReference>
<reference evidence="1" key="2">
    <citation type="submission" date="2021-08" db="EMBL/GenBank/DDBJ databases">
        <authorList>
            <person name="Tani A."/>
            <person name="Ola A."/>
            <person name="Ogura Y."/>
            <person name="Katsura K."/>
            <person name="Hayashi T."/>
        </authorList>
    </citation>
    <scope>NUCLEOTIDE SEQUENCE</scope>
    <source>
        <strain evidence="1">NBRC 103626</strain>
    </source>
</reference>
<dbReference type="SUPFAM" id="SSF53335">
    <property type="entry name" value="S-adenosyl-L-methionine-dependent methyltransferases"/>
    <property type="match status" value="1"/>
</dbReference>
<dbReference type="AlphaFoldDB" id="A0AA37HQN4"/>
<dbReference type="CDD" id="cd02440">
    <property type="entry name" value="AdoMet_MTases"/>
    <property type="match status" value="1"/>
</dbReference>
<evidence type="ECO:0008006" key="3">
    <source>
        <dbReference type="Google" id="ProtNLM"/>
    </source>
</evidence>
<name>A0AA37HQN4_9HYPH</name>
<dbReference type="EMBL" id="BPQM01000075">
    <property type="protein sequence ID" value="GJD79880.1"/>
    <property type="molecule type" value="Genomic_DNA"/>
</dbReference>
<reference evidence="1" key="1">
    <citation type="journal article" date="2016" name="Front. Microbiol.">
        <title>Genome Sequence of the Piezophilic, Mesophilic Sulfate-Reducing Bacterium Desulfovibrio indicus J2T.</title>
        <authorList>
            <person name="Cao J."/>
            <person name="Maignien L."/>
            <person name="Shao Z."/>
            <person name="Alain K."/>
            <person name="Jebbar M."/>
        </authorList>
    </citation>
    <scope>NUCLEOTIDE SEQUENCE</scope>
    <source>
        <strain evidence="1">NBRC 103626</strain>
    </source>
</reference>
<gene>
    <name evidence="1" type="ORF">NBEOAGPD_3111</name>
</gene>
<dbReference type="RefSeq" id="WP_238303764.1">
    <property type="nucleotide sequence ID" value="NZ_BPQM01000075.1"/>
</dbReference>
<sequence length="262" mass="29138">MAVDDDVHAEYANIPPSKTTGLTAYPEWVSKLPVAQSGLGGTATLFEDQRIRILLDLCPVDNYRVLELGPFEAGHTYMLHGAGAESIDAIEAHRSSYIKCVLAKEALDLTRAHFYLGDFVAWLQNTTKAYDLAVASGVLYHMADPVGLLDLLCKRANRIFLWTHYAPTTPYPDGHPLKQAYTGEIDEIEHKGEKLKLYQRTYLDVANTSTFCGGVRDRHAWMEKDGILALLRVNGFATQHVFMDQPEGHPNGPCLCIYAEKA</sequence>
<organism evidence="1 2">
    <name type="scientific">Methylobacterium gregans</name>
    <dbReference type="NCBI Taxonomy" id="374424"/>
    <lineage>
        <taxon>Bacteria</taxon>
        <taxon>Pseudomonadati</taxon>
        <taxon>Pseudomonadota</taxon>
        <taxon>Alphaproteobacteria</taxon>
        <taxon>Hyphomicrobiales</taxon>
        <taxon>Methylobacteriaceae</taxon>
        <taxon>Methylobacterium</taxon>
    </lineage>
</organism>
<protein>
    <recommendedName>
        <fullName evidence="3">Class I SAM-dependent methyltransferase</fullName>
    </recommendedName>
</protein>
<keyword evidence="2" id="KW-1185">Reference proteome</keyword>
<accession>A0AA37HQN4</accession>
<comment type="caution">
    <text evidence="1">The sequence shown here is derived from an EMBL/GenBank/DDBJ whole genome shotgun (WGS) entry which is preliminary data.</text>
</comment>
<evidence type="ECO:0000313" key="2">
    <source>
        <dbReference type="Proteomes" id="UP001055108"/>
    </source>
</evidence>